<dbReference type="CDD" id="cd00202">
    <property type="entry name" value="ZnF_GATA"/>
    <property type="match status" value="1"/>
</dbReference>
<evidence type="ECO:0000256" key="4">
    <source>
        <dbReference type="PROSITE-ProRule" id="PRU00094"/>
    </source>
</evidence>
<evidence type="ECO:0000313" key="7">
    <source>
        <dbReference type="EMBL" id="SGZ52512.1"/>
    </source>
</evidence>
<dbReference type="Gene3D" id="3.30.50.10">
    <property type="entry name" value="Erythroid Transcription Factor GATA-1, subunit A"/>
    <property type="match status" value="1"/>
</dbReference>
<keyword evidence="2 4" id="KW-0863">Zinc-finger</keyword>
<organism evidence="7 8">
    <name type="scientific">Sungouiella intermedia</name>
    <dbReference type="NCBI Taxonomy" id="45354"/>
    <lineage>
        <taxon>Eukaryota</taxon>
        <taxon>Fungi</taxon>
        <taxon>Dikarya</taxon>
        <taxon>Ascomycota</taxon>
        <taxon>Saccharomycotina</taxon>
        <taxon>Pichiomycetes</taxon>
        <taxon>Metschnikowiaceae</taxon>
        <taxon>Sungouiella</taxon>
    </lineage>
</organism>
<protein>
    <submittedName>
        <fullName evidence="7">CIC11C00000000814</fullName>
    </submittedName>
</protein>
<gene>
    <name evidence="7" type="ORF">SAMEA4029009_CIC11G00000000814</name>
</gene>
<feature type="domain" description="GATA-type" evidence="6">
    <location>
        <begin position="227"/>
        <end position="281"/>
    </location>
</feature>
<feature type="compositionally biased region" description="Basic residues" evidence="5">
    <location>
        <begin position="170"/>
        <end position="187"/>
    </location>
</feature>
<keyword evidence="3" id="KW-0862">Zinc</keyword>
<dbReference type="PROSITE" id="PS50114">
    <property type="entry name" value="GATA_ZN_FINGER_2"/>
    <property type="match status" value="1"/>
</dbReference>
<evidence type="ECO:0000256" key="5">
    <source>
        <dbReference type="SAM" id="MobiDB-lite"/>
    </source>
</evidence>
<name>A0A1L0D944_9ASCO</name>
<keyword evidence="1" id="KW-0479">Metal-binding</keyword>
<dbReference type="Pfam" id="PF00320">
    <property type="entry name" value="GATA"/>
    <property type="match status" value="1"/>
</dbReference>
<proteinExistence type="predicted"/>
<dbReference type="InterPro" id="IPR013088">
    <property type="entry name" value="Znf_NHR/GATA"/>
</dbReference>
<accession>A0A1L0D944</accession>
<evidence type="ECO:0000256" key="1">
    <source>
        <dbReference type="ARBA" id="ARBA00022723"/>
    </source>
</evidence>
<dbReference type="InterPro" id="IPR052138">
    <property type="entry name" value="GATA_ZnFinger_Domain"/>
</dbReference>
<dbReference type="Proteomes" id="UP000182259">
    <property type="component" value="Chromosome II"/>
</dbReference>
<dbReference type="SUPFAM" id="SSF57716">
    <property type="entry name" value="Glucocorticoid receptor-like (DNA-binding domain)"/>
    <property type="match status" value="1"/>
</dbReference>
<dbReference type="PANTHER" id="PTHR47255">
    <property type="entry name" value="GATA TRANSCRIPTION FACTOR 22-RELATED"/>
    <property type="match status" value="1"/>
</dbReference>
<evidence type="ECO:0000259" key="6">
    <source>
        <dbReference type="PROSITE" id="PS50114"/>
    </source>
</evidence>
<dbReference type="GO" id="GO:0006355">
    <property type="term" value="P:regulation of DNA-templated transcription"/>
    <property type="evidence" value="ECO:0007669"/>
    <property type="project" value="InterPro"/>
</dbReference>
<evidence type="ECO:0000313" key="8">
    <source>
        <dbReference type="Proteomes" id="UP000182259"/>
    </source>
</evidence>
<dbReference type="PROSITE" id="PS00344">
    <property type="entry name" value="GATA_ZN_FINGER_1"/>
    <property type="match status" value="1"/>
</dbReference>
<dbReference type="EMBL" id="LT635765">
    <property type="protein sequence ID" value="SGZ52512.1"/>
    <property type="molecule type" value="Genomic_DNA"/>
</dbReference>
<dbReference type="AlphaFoldDB" id="A0A1L0D944"/>
<sequence length="295" mass="32666">MSTGRGLQMYLNHGCKSEDRRIPSFGELLKACSIPPGPSLQPSGITSFKVSKDVDRFVQFYPSPPQTALSLQFVPRPALTLQNNFQPLLPPSNWMAASPPVSPQLSYRRKSSDGDGRQLLNLVEMDKALLAKQSPEPITKESIKRLIDYHKNAAKLLLQTQGIIAGKVSKPTKRKSDKKRPSKKLKQSLKNDDHGELSFTVKPVEVATAEPSYPCHNNHYLNKDLCIKNNTKCSQCGSTKTPEWRSGPDGCRSLCNACGLFFTKLTKKMGMTAASEVLADRKRDGNPLDRRISIG</sequence>
<feature type="region of interest" description="Disordered" evidence="5">
    <location>
        <begin position="167"/>
        <end position="196"/>
    </location>
</feature>
<reference evidence="7 8" key="1">
    <citation type="submission" date="2016-10" db="EMBL/GenBank/DDBJ databases">
        <authorList>
            <person name="de Groot N.N."/>
        </authorList>
    </citation>
    <scope>NUCLEOTIDE SEQUENCE [LARGE SCALE GENOMIC DNA]</scope>
    <source>
        <strain evidence="7 8">PYCC 4715</strain>
    </source>
</reference>
<evidence type="ECO:0000256" key="3">
    <source>
        <dbReference type="ARBA" id="ARBA00022833"/>
    </source>
</evidence>
<dbReference type="GO" id="GO:0008270">
    <property type="term" value="F:zinc ion binding"/>
    <property type="evidence" value="ECO:0007669"/>
    <property type="project" value="UniProtKB-KW"/>
</dbReference>
<evidence type="ECO:0000256" key="2">
    <source>
        <dbReference type="ARBA" id="ARBA00022771"/>
    </source>
</evidence>
<dbReference type="PANTHER" id="PTHR47255:SF4">
    <property type="entry name" value="GATA ZINC FINGER DOMAIN-CONTAINING PROTEIN 12"/>
    <property type="match status" value="1"/>
</dbReference>
<dbReference type="SMART" id="SM00401">
    <property type="entry name" value="ZnF_GATA"/>
    <property type="match status" value="1"/>
</dbReference>
<dbReference type="GO" id="GO:0043565">
    <property type="term" value="F:sequence-specific DNA binding"/>
    <property type="evidence" value="ECO:0007669"/>
    <property type="project" value="InterPro"/>
</dbReference>
<dbReference type="InterPro" id="IPR000679">
    <property type="entry name" value="Znf_GATA"/>
</dbReference>